<dbReference type="Proteomes" id="UP001516400">
    <property type="component" value="Unassembled WGS sequence"/>
</dbReference>
<reference evidence="1 2" key="1">
    <citation type="journal article" date="2021" name="BMC Biol.">
        <title>Horizontally acquired antibacterial genes associated with adaptive radiation of ladybird beetles.</title>
        <authorList>
            <person name="Li H.S."/>
            <person name="Tang X.F."/>
            <person name="Huang Y.H."/>
            <person name="Xu Z.Y."/>
            <person name="Chen M.L."/>
            <person name="Du X.Y."/>
            <person name="Qiu B.Y."/>
            <person name="Chen P.T."/>
            <person name="Zhang W."/>
            <person name="Slipinski A."/>
            <person name="Escalona H.E."/>
            <person name="Waterhouse R.M."/>
            <person name="Zwick A."/>
            <person name="Pang H."/>
        </authorList>
    </citation>
    <scope>NUCLEOTIDE SEQUENCE [LARGE SCALE GENOMIC DNA]</scope>
    <source>
        <strain evidence="1">SYSU2018</strain>
    </source>
</reference>
<proteinExistence type="predicted"/>
<evidence type="ECO:0000313" key="2">
    <source>
        <dbReference type="Proteomes" id="UP001516400"/>
    </source>
</evidence>
<name>A0ABD2MR08_9CUCU</name>
<accession>A0ABD2MR08</accession>
<keyword evidence="2" id="KW-1185">Reference proteome</keyword>
<evidence type="ECO:0008006" key="3">
    <source>
        <dbReference type="Google" id="ProtNLM"/>
    </source>
</evidence>
<organism evidence="1 2">
    <name type="scientific">Cryptolaemus montrouzieri</name>
    <dbReference type="NCBI Taxonomy" id="559131"/>
    <lineage>
        <taxon>Eukaryota</taxon>
        <taxon>Metazoa</taxon>
        <taxon>Ecdysozoa</taxon>
        <taxon>Arthropoda</taxon>
        <taxon>Hexapoda</taxon>
        <taxon>Insecta</taxon>
        <taxon>Pterygota</taxon>
        <taxon>Neoptera</taxon>
        <taxon>Endopterygota</taxon>
        <taxon>Coleoptera</taxon>
        <taxon>Polyphaga</taxon>
        <taxon>Cucujiformia</taxon>
        <taxon>Coccinelloidea</taxon>
        <taxon>Coccinellidae</taxon>
        <taxon>Scymninae</taxon>
        <taxon>Scymnini</taxon>
        <taxon>Cryptolaemus</taxon>
    </lineage>
</organism>
<protein>
    <recommendedName>
        <fullName evidence="3">C2H2-type domain-containing protein</fullName>
    </recommendedName>
</protein>
<dbReference type="PANTHER" id="PTHR31511">
    <property type="entry name" value="PROTEIN CBG23764"/>
    <property type="match status" value="1"/>
</dbReference>
<comment type="caution">
    <text evidence="1">The sequence shown here is derived from an EMBL/GenBank/DDBJ whole genome shotgun (WGS) entry which is preliminary data.</text>
</comment>
<dbReference type="EMBL" id="JABFTP020000021">
    <property type="protein sequence ID" value="KAL3268684.1"/>
    <property type="molecule type" value="Genomic_DNA"/>
</dbReference>
<dbReference type="Gene3D" id="3.30.60.60">
    <property type="entry name" value="N-acetyl transferase-like"/>
    <property type="match status" value="1"/>
</dbReference>
<evidence type="ECO:0000313" key="1">
    <source>
        <dbReference type="EMBL" id="KAL3268684.1"/>
    </source>
</evidence>
<gene>
    <name evidence="1" type="ORF">HHI36_007787</name>
</gene>
<dbReference type="AlphaFoldDB" id="A0ABD2MR08"/>
<sequence length="228" mass="26982">MWSIIAALYPSNSHTDRMSSYPHPSTIFDFEDISFPITLNNIKKFEQKNNLSINVFSLELEKRGDFIVVPTRLTPSKIVNRHVNLLLIQDKYFPRNEENRFKNEDGDIEIKYHYVLIKNLSRLVSNQLHKRRKLYICEQCLNYFMSEQKLTEHIELCSKHAPCHIRFPEKSHISFTNFRYKQKCPFVIYGDIESILKPINKLNCRITKYQEHLPISAGFILKVSTSKK</sequence>
<dbReference type="PANTHER" id="PTHR31511:SF12">
    <property type="entry name" value="RHO TERMINATION FACTOR N-TERMINAL DOMAIN-CONTAINING PROTEIN"/>
    <property type="match status" value="1"/>
</dbReference>